<feature type="compositionally biased region" description="Polar residues" evidence="1">
    <location>
        <begin position="358"/>
        <end position="367"/>
    </location>
</feature>
<feature type="compositionally biased region" description="Basic and acidic residues" evidence="1">
    <location>
        <begin position="108"/>
        <end position="121"/>
    </location>
</feature>
<name>A0A9P5SD06_9FUNG</name>
<organism evidence="2 3">
    <name type="scientific">Podila minutissima</name>
    <dbReference type="NCBI Taxonomy" id="64525"/>
    <lineage>
        <taxon>Eukaryota</taxon>
        <taxon>Fungi</taxon>
        <taxon>Fungi incertae sedis</taxon>
        <taxon>Mucoromycota</taxon>
        <taxon>Mortierellomycotina</taxon>
        <taxon>Mortierellomycetes</taxon>
        <taxon>Mortierellales</taxon>
        <taxon>Mortierellaceae</taxon>
        <taxon>Podila</taxon>
    </lineage>
</organism>
<evidence type="ECO:0000313" key="3">
    <source>
        <dbReference type="Proteomes" id="UP000696485"/>
    </source>
</evidence>
<dbReference type="Gene3D" id="3.30.40.10">
    <property type="entry name" value="Zinc/RING finger domain, C3HC4 (zinc finger)"/>
    <property type="match status" value="1"/>
</dbReference>
<keyword evidence="3" id="KW-1185">Reference proteome</keyword>
<feature type="region of interest" description="Disordered" evidence="1">
    <location>
        <begin position="230"/>
        <end position="422"/>
    </location>
</feature>
<proteinExistence type="predicted"/>
<dbReference type="Proteomes" id="UP000696485">
    <property type="component" value="Unassembled WGS sequence"/>
</dbReference>
<gene>
    <name evidence="2" type="ORF">BG006_011013</name>
</gene>
<feature type="region of interest" description="Disordered" evidence="1">
    <location>
        <begin position="105"/>
        <end position="139"/>
    </location>
</feature>
<dbReference type="InterPro" id="IPR013083">
    <property type="entry name" value="Znf_RING/FYVE/PHD"/>
</dbReference>
<sequence>MTCPQCEQEQQPLELLDIVTFRSAKFIERVVSNHKIRCPTTIERSCQWIGYTDDIQNHLAECRFTAHPCPRRPYGCVFTGSEFDIDEHLPLCRFFNESRSITSATRSIGKEHDKDIDRDRSPLPSSHAPVSPSGLPPPLRVVPRHLQRAYNPLSPPQSSPVIDFLPRRGLQEEQDLRLGLEGLDESFSFPEMDVQAFEDELDRYDEEQQDGDFSQLMEDLDVNDDVTAQEEPLATSERPNHEEVSESQPTLTPLWRRQQLEPEEPTLHPPESQEPTLSPPWRRQQLELESKVPSSSLPQRPHVNTGAGPSRRRRIVGESDDEERAGQGTGKKIVVGIQTDLEGPRATSKAAMDDCGSEMTSSSLSQEFQERRGVRTQLPLLVQEDQLDRPRAHRHRRSPMPQTHEPELPATQSPRTAQLDSPSEEVASALFANFASQFCNAHVPVCSSRTETRPYLPLLVYTPRYTKRRRMRKTYRDGARTAPGVFLTPIVQSIYANTQIEELTPDITSPENSILMDASRSTV</sequence>
<dbReference type="EMBL" id="JAAAUY010000911">
    <property type="protein sequence ID" value="KAF9325521.1"/>
    <property type="molecule type" value="Genomic_DNA"/>
</dbReference>
<reference evidence="2" key="1">
    <citation type="journal article" date="2020" name="Fungal Divers.">
        <title>Resolving the Mortierellaceae phylogeny through synthesis of multi-gene phylogenetics and phylogenomics.</title>
        <authorList>
            <person name="Vandepol N."/>
            <person name="Liber J."/>
            <person name="Desiro A."/>
            <person name="Na H."/>
            <person name="Kennedy M."/>
            <person name="Barry K."/>
            <person name="Grigoriev I.V."/>
            <person name="Miller A.N."/>
            <person name="O'Donnell K."/>
            <person name="Stajich J.E."/>
            <person name="Bonito G."/>
        </authorList>
    </citation>
    <scope>NUCLEOTIDE SEQUENCE</scope>
    <source>
        <strain evidence="2">NVP1</strain>
    </source>
</reference>
<comment type="caution">
    <text evidence="2">The sequence shown here is derived from an EMBL/GenBank/DDBJ whole genome shotgun (WGS) entry which is preliminary data.</text>
</comment>
<feature type="compositionally biased region" description="Polar residues" evidence="1">
    <location>
        <begin position="410"/>
        <end position="421"/>
    </location>
</feature>
<accession>A0A9P5SD06</accession>
<dbReference type="SUPFAM" id="SSF49599">
    <property type="entry name" value="TRAF domain-like"/>
    <property type="match status" value="1"/>
</dbReference>
<dbReference type="AlphaFoldDB" id="A0A9P5SD06"/>
<protein>
    <submittedName>
        <fullName evidence="2">Uncharacterized protein</fullName>
    </submittedName>
</protein>
<evidence type="ECO:0000256" key="1">
    <source>
        <dbReference type="SAM" id="MobiDB-lite"/>
    </source>
</evidence>
<evidence type="ECO:0000313" key="2">
    <source>
        <dbReference type="EMBL" id="KAF9325521.1"/>
    </source>
</evidence>